<reference evidence="2 3" key="1">
    <citation type="journal article" date="2011" name="PLoS ONE">
        <title>Complete genome sequence and comparative analysis of the fish pathogen Lactococcus garvieae.</title>
        <authorList>
            <person name="Morita H."/>
            <person name="Toh H."/>
            <person name="Oshima K."/>
            <person name="Yoshizaki M."/>
            <person name="Kawanishi M."/>
            <person name="Nakaya K."/>
            <person name="Suzuki T."/>
            <person name="Miyauchi E."/>
            <person name="Ishii Y."/>
            <person name="Tanabe S."/>
            <person name="Murakami M."/>
            <person name="Hattori M."/>
        </authorList>
    </citation>
    <scope>NUCLEOTIDE SEQUENCE [LARGE SCALE GENOMIC DNA]</scope>
    <source>
        <strain evidence="2 3">Lg2</strain>
    </source>
</reference>
<evidence type="ECO:0000256" key="1">
    <source>
        <dbReference type="SAM" id="Phobius"/>
    </source>
</evidence>
<evidence type="ECO:0000313" key="2">
    <source>
        <dbReference type="EMBL" id="BAK60881.1"/>
    </source>
</evidence>
<accession>F9VEY0</accession>
<organism evidence="2 3">
    <name type="scientific">Lactococcus garvieae (strain Lg2)</name>
    <name type="common">Enterococcus seriolicida</name>
    <dbReference type="NCBI Taxonomy" id="420890"/>
    <lineage>
        <taxon>Bacteria</taxon>
        <taxon>Bacillati</taxon>
        <taxon>Bacillota</taxon>
        <taxon>Bacilli</taxon>
        <taxon>Lactobacillales</taxon>
        <taxon>Streptococcaceae</taxon>
        <taxon>Lactococcus</taxon>
    </lineage>
</organism>
<evidence type="ECO:0000313" key="3">
    <source>
        <dbReference type="Proteomes" id="UP000008520"/>
    </source>
</evidence>
<name>F9VEY0_LACGL</name>
<dbReference type="HOGENOM" id="CLU_3154146_0_0_9"/>
<dbReference type="STRING" id="420890.LCGL_1421"/>
<dbReference type="Proteomes" id="UP000008520">
    <property type="component" value="Chromosome"/>
</dbReference>
<proteinExistence type="predicted"/>
<keyword evidence="3" id="KW-1185">Reference proteome</keyword>
<keyword evidence="1" id="KW-1133">Transmembrane helix</keyword>
<sequence length="48" mass="5751">MIYDYYEMPNEDEENVSLVIILMAMVISIVFLPLIIFKFIFNLKKMMS</sequence>
<keyword evidence="1" id="KW-0472">Membrane</keyword>
<dbReference type="KEGG" id="lgv:LCGL_1421"/>
<feature type="transmembrane region" description="Helical" evidence="1">
    <location>
        <begin position="16"/>
        <end position="41"/>
    </location>
</feature>
<dbReference type="AlphaFoldDB" id="F9VEY0"/>
<dbReference type="EMBL" id="AP009333">
    <property type="protein sequence ID" value="BAK60881.1"/>
    <property type="molecule type" value="Genomic_DNA"/>
</dbReference>
<dbReference type="PATRIC" id="fig|420890.5.peg.1403"/>
<keyword evidence="1" id="KW-0812">Transmembrane</keyword>
<gene>
    <name evidence="2" type="ordered locus">LCGL_1421</name>
</gene>
<protein>
    <submittedName>
        <fullName evidence="2">Uncharacterized protein</fullName>
    </submittedName>
</protein>